<feature type="compositionally biased region" description="Low complexity" evidence="1">
    <location>
        <begin position="663"/>
        <end position="682"/>
    </location>
</feature>
<dbReference type="Proteomes" id="UP000887458">
    <property type="component" value="Unassembled WGS sequence"/>
</dbReference>
<reference evidence="3 4" key="2">
    <citation type="journal article" date="2022" name="Mol. Biol. Evol.">
        <title>Comparative Genomics Reveals Insights into the Divergent Evolution of Astigmatic Mites and Household Pest Adaptations.</title>
        <authorList>
            <person name="Xiong Q."/>
            <person name="Wan A.T."/>
            <person name="Liu X."/>
            <person name="Fung C.S."/>
            <person name="Xiao X."/>
            <person name="Malainual N."/>
            <person name="Hou J."/>
            <person name="Wang L."/>
            <person name="Wang M."/>
            <person name="Yang K.Y."/>
            <person name="Cui Y."/>
            <person name="Leung E.L."/>
            <person name="Nong W."/>
            <person name="Shin S.K."/>
            <person name="Au S.W."/>
            <person name="Jeong K.Y."/>
            <person name="Chew F.T."/>
            <person name="Hui J.H."/>
            <person name="Leung T.F."/>
            <person name="Tungtrongchitr A."/>
            <person name="Zhong N."/>
            <person name="Liu Z."/>
            <person name="Tsui S.K."/>
        </authorList>
    </citation>
    <scope>NUCLEOTIDE SEQUENCE [LARGE SCALE GENOMIC DNA]</scope>
    <source>
        <strain evidence="3">Derp</strain>
    </source>
</reference>
<accession>A0ABQ8IVV8</accession>
<feature type="compositionally biased region" description="Polar residues" evidence="1">
    <location>
        <begin position="298"/>
        <end position="315"/>
    </location>
</feature>
<reference evidence="3 4" key="1">
    <citation type="journal article" date="2018" name="J. Allergy Clin. Immunol.">
        <title>High-quality assembly of Dermatophagoides pteronyssinus genome and transcriptome reveals a wide range of novel allergens.</title>
        <authorList>
            <person name="Liu X.Y."/>
            <person name="Yang K.Y."/>
            <person name="Wang M.Q."/>
            <person name="Kwok J.S."/>
            <person name="Zeng X."/>
            <person name="Yang Z."/>
            <person name="Xiao X.J."/>
            <person name="Lau C.P."/>
            <person name="Li Y."/>
            <person name="Huang Z.M."/>
            <person name="Ba J.G."/>
            <person name="Yim A.K."/>
            <person name="Ouyang C.Y."/>
            <person name="Ngai S.M."/>
            <person name="Chan T.F."/>
            <person name="Leung E.L."/>
            <person name="Liu L."/>
            <person name="Liu Z.G."/>
            <person name="Tsui S.K."/>
        </authorList>
    </citation>
    <scope>NUCLEOTIDE SEQUENCE [LARGE SCALE GENOMIC DNA]</scope>
    <source>
        <strain evidence="3">Derp</strain>
    </source>
</reference>
<evidence type="ECO:0000313" key="3">
    <source>
        <dbReference type="EMBL" id="KAH9414458.1"/>
    </source>
</evidence>
<feature type="region of interest" description="Disordered" evidence="1">
    <location>
        <begin position="25"/>
        <end position="53"/>
    </location>
</feature>
<feature type="compositionally biased region" description="Basic residues" evidence="1">
    <location>
        <begin position="166"/>
        <end position="176"/>
    </location>
</feature>
<organism evidence="3 4">
    <name type="scientific">Dermatophagoides pteronyssinus</name>
    <name type="common">European house dust mite</name>
    <dbReference type="NCBI Taxonomy" id="6956"/>
    <lineage>
        <taxon>Eukaryota</taxon>
        <taxon>Metazoa</taxon>
        <taxon>Ecdysozoa</taxon>
        <taxon>Arthropoda</taxon>
        <taxon>Chelicerata</taxon>
        <taxon>Arachnida</taxon>
        <taxon>Acari</taxon>
        <taxon>Acariformes</taxon>
        <taxon>Sarcoptiformes</taxon>
        <taxon>Astigmata</taxon>
        <taxon>Psoroptidia</taxon>
        <taxon>Analgoidea</taxon>
        <taxon>Pyroglyphidae</taxon>
        <taxon>Dermatophagoidinae</taxon>
        <taxon>Dermatophagoides</taxon>
    </lineage>
</organism>
<keyword evidence="2" id="KW-1133">Transmembrane helix</keyword>
<protein>
    <submittedName>
        <fullName evidence="3">Uncharacterized protein</fullName>
    </submittedName>
</protein>
<feature type="transmembrane region" description="Helical" evidence="2">
    <location>
        <begin position="534"/>
        <end position="559"/>
    </location>
</feature>
<feature type="transmembrane region" description="Helical" evidence="2">
    <location>
        <begin position="379"/>
        <end position="397"/>
    </location>
</feature>
<feature type="region of interest" description="Disordered" evidence="1">
    <location>
        <begin position="618"/>
        <end position="686"/>
    </location>
</feature>
<feature type="transmembrane region" description="Helical" evidence="2">
    <location>
        <begin position="473"/>
        <end position="494"/>
    </location>
</feature>
<evidence type="ECO:0000256" key="2">
    <source>
        <dbReference type="SAM" id="Phobius"/>
    </source>
</evidence>
<keyword evidence="2" id="KW-0472">Membrane</keyword>
<feature type="compositionally biased region" description="Low complexity" evidence="1">
    <location>
        <begin position="701"/>
        <end position="720"/>
    </location>
</feature>
<feature type="compositionally biased region" description="Low complexity" evidence="1">
    <location>
        <begin position="29"/>
        <end position="53"/>
    </location>
</feature>
<feature type="transmembrane region" description="Helical" evidence="2">
    <location>
        <begin position="506"/>
        <end position="527"/>
    </location>
</feature>
<sequence>MQTSTSFDGSKFPLTFSTTFVNAGVPGPSSSSRGNSANTTTTTTNSSMAGTSKSSNFIRDNIGGSGGGGIINPIFIDPLVQIDEFEQNDCERELETFPTPPPPPNLLPSSSSSTSFNQPKTSTSTTKPETIDRTDSASNLSGSTVITNASSTGGLLSNSIRSSSNNHHHNHHRRSHSQQQFSNGFHIDCPDCQQFHHNHHRIYVQHHTNHHHNKRPVYLPITPLTSSHHHHNHPLSSNIGDGYAPYPPQWYYLLAADTKKFRKHRHTHYRRDCRQCREIVRSTFEQYYLRAGQPPPSTMGQISSRYHQQPQQQRSIDMMMSDENSSPDSIGSISLDYHQQPYSSSSPPTFLASSPTPSSLGFYSRSRASCGHSCLKFTILFYCCIAVIMAICFICYLTKMFGLMAPTTAPSNGNFIQYYPSSTNYSIINDDNFNISSNESILMDNNSSLMIMDTVDPELPATTLLETIRTEMIGLIIASAFMIIFILGLIGAFLESILCLRIFGAILSYLFLLTFGSALYIVILLIISHVPLKLILSTISCAAVAVTIHGLLAIAPFAFADLISEERNEKLTEAAATVMAANSTYFKYPSVRFFSQMPIHSSNIHHHHSKSNHHFNNKNGYFGFTNPTNNNRTNSLYPTSSSQQTFYRDTPIESIPTSDESIPRTTPTNNNNINNQGPMDNISSEELIPSMNQDGNELRIQSSSKSPIQQNSSTAQQQQTVRFTDNWM</sequence>
<feature type="region of interest" description="Disordered" evidence="1">
    <location>
        <begin position="293"/>
        <end position="315"/>
    </location>
</feature>
<evidence type="ECO:0000313" key="4">
    <source>
        <dbReference type="Proteomes" id="UP000887458"/>
    </source>
</evidence>
<feature type="region of interest" description="Disordered" evidence="1">
    <location>
        <begin position="91"/>
        <end position="182"/>
    </location>
</feature>
<proteinExistence type="predicted"/>
<gene>
    <name evidence="3" type="ORF">DERP_014602</name>
</gene>
<keyword evidence="2" id="KW-0812">Transmembrane</keyword>
<name>A0ABQ8IVV8_DERPT</name>
<feature type="region of interest" description="Disordered" evidence="1">
    <location>
        <begin position="700"/>
        <end position="728"/>
    </location>
</feature>
<feature type="compositionally biased region" description="Polar residues" evidence="1">
    <location>
        <begin position="136"/>
        <end position="156"/>
    </location>
</feature>
<keyword evidence="4" id="KW-1185">Reference proteome</keyword>
<dbReference type="EMBL" id="NJHN03000108">
    <property type="protein sequence ID" value="KAH9414458.1"/>
    <property type="molecule type" value="Genomic_DNA"/>
</dbReference>
<comment type="caution">
    <text evidence="3">The sequence shown here is derived from an EMBL/GenBank/DDBJ whole genome shotgun (WGS) entry which is preliminary data.</text>
</comment>
<feature type="compositionally biased region" description="Polar residues" evidence="1">
    <location>
        <begin position="625"/>
        <end position="647"/>
    </location>
</feature>
<evidence type="ECO:0000256" key="1">
    <source>
        <dbReference type="SAM" id="MobiDB-lite"/>
    </source>
</evidence>
<feature type="compositionally biased region" description="Low complexity" evidence="1">
    <location>
        <begin position="107"/>
        <end position="128"/>
    </location>
</feature>